<dbReference type="RefSeq" id="WP_023066979.1">
    <property type="nucleotide sequence ID" value="NZ_AUZM01000030.1"/>
</dbReference>
<proteinExistence type="predicted"/>
<keyword evidence="2" id="KW-1185">Reference proteome</keyword>
<organism evidence="1 2">
    <name type="scientific">Lyngbya aestuarii BL J</name>
    <dbReference type="NCBI Taxonomy" id="1348334"/>
    <lineage>
        <taxon>Bacteria</taxon>
        <taxon>Bacillati</taxon>
        <taxon>Cyanobacteriota</taxon>
        <taxon>Cyanophyceae</taxon>
        <taxon>Oscillatoriophycideae</taxon>
        <taxon>Oscillatoriales</taxon>
        <taxon>Microcoleaceae</taxon>
        <taxon>Lyngbya</taxon>
    </lineage>
</organism>
<comment type="caution">
    <text evidence="1">The sequence shown here is derived from an EMBL/GenBank/DDBJ whole genome shotgun (WGS) entry which is preliminary data.</text>
</comment>
<dbReference type="Proteomes" id="UP000017127">
    <property type="component" value="Unassembled WGS sequence"/>
</dbReference>
<name>U7QFW8_9CYAN</name>
<evidence type="ECO:0000313" key="2">
    <source>
        <dbReference type="Proteomes" id="UP000017127"/>
    </source>
</evidence>
<protein>
    <submittedName>
        <fullName evidence="1">Uncharacterized protein</fullName>
    </submittedName>
</protein>
<accession>U7QFW8</accession>
<reference evidence="1 2" key="1">
    <citation type="journal article" date="2013" name="Front. Microbiol.">
        <title>Comparative genomic analyses of the cyanobacterium, Lyngbya aestuarii BL J, a powerful hydrogen producer.</title>
        <authorList>
            <person name="Kothari A."/>
            <person name="Vaughn M."/>
            <person name="Garcia-Pichel F."/>
        </authorList>
    </citation>
    <scope>NUCLEOTIDE SEQUENCE [LARGE SCALE GENOMIC DNA]</scope>
    <source>
        <strain evidence="1 2">BL J</strain>
    </source>
</reference>
<evidence type="ECO:0000313" key="1">
    <source>
        <dbReference type="EMBL" id="ERT06803.1"/>
    </source>
</evidence>
<gene>
    <name evidence="1" type="ORF">M595_3230</name>
</gene>
<dbReference type="AlphaFoldDB" id="U7QFW8"/>
<sequence>MSEYKNAITNLFKSNIYPYLFKKTGLKITVLNSLPPVMGLNSSGAFALCFAQGLVDKYLDVEKYKRSLGLDSADQQKVILELAFLLNPLRNKLASEFYC</sequence>
<dbReference type="EMBL" id="AUZM01000030">
    <property type="protein sequence ID" value="ERT06803.1"/>
    <property type="molecule type" value="Genomic_DNA"/>
</dbReference>